<feature type="transmembrane region" description="Helical" evidence="2">
    <location>
        <begin position="18"/>
        <end position="37"/>
    </location>
</feature>
<feature type="transmembrane region" description="Helical" evidence="2">
    <location>
        <begin position="171"/>
        <end position="191"/>
    </location>
</feature>
<feature type="region of interest" description="Disordered" evidence="1">
    <location>
        <begin position="315"/>
        <end position="334"/>
    </location>
</feature>
<reference evidence="3 4" key="1">
    <citation type="journal article" date="2013" name="Stand. Genomic Sci.">
        <title>Genomic Encyclopedia of Type Strains, Phase I: The one thousand microbial genomes (KMG-I) project.</title>
        <authorList>
            <person name="Kyrpides N.C."/>
            <person name="Woyke T."/>
            <person name="Eisen J.A."/>
            <person name="Garrity G."/>
            <person name="Lilburn T.G."/>
            <person name="Beck B.J."/>
            <person name="Whitman W.B."/>
            <person name="Hugenholtz P."/>
            <person name="Klenk H.P."/>
        </authorList>
    </citation>
    <scope>NUCLEOTIDE SEQUENCE [LARGE SCALE GENOMIC DNA]</scope>
    <source>
        <strain evidence="3 4">DSM 45044</strain>
    </source>
</reference>
<feature type="transmembrane region" description="Helical" evidence="2">
    <location>
        <begin position="203"/>
        <end position="228"/>
    </location>
</feature>
<feature type="transmembrane region" description="Helical" evidence="2">
    <location>
        <begin position="293"/>
        <end position="310"/>
    </location>
</feature>
<feature type="transmembrane region" description="Helical" evidence="2">
    <location>
        <begin position="240"/>
        <end position="262"/>
    </location>
</feature>
<keyword evidence="2" id="KW-0812">Transmembrane</keyword>
<dbReference type="PANTHER" id="PTHR34821:SF2">
    <property type="entry name" value="INNER MEMBRANE PROTEIN YDCZ"/>
    <property type="match status" value="1"/>
</dbReference>
<accession>A0A562VEG9</accession>
<feature type="transmembrane region" description="Helical" evidence="2">
    <location>
        <begin position="269"/>
        <end position="287"/>
    </location>
</feature>
<proteinExistence type="predicted"/>
<dbReference type="PANTHER" id="PTHR34821">
    <property type="entry name" value="INNER MEMBRANE PROTEIN YDCZ"/>
    <property type="match status" value="1"/>
</dbReference>
<keyword evidence="2" id="KW-0472">Membrane</keyword>
<name>A0A562VEG9_9ACTN</name>
<sequence length="334" mass="33637">MTAVPLPRGAERRGVPPWLALALVVIGGAGAAAQVAVNAELGTRLDSPLSATVVSNTVGGAIFVVALCVFPRVREGVARAWRDRLPWWLYTGGMFGAVFVFAGAYAGPLVGVAVFTVAQVCGNSLGALATDAAGLGPGGRLRVTPARLLAALSAIGAVAVAQAGRDVTGRMWWLVPVIMVIGASLALQGAFNGRVNEITGNPVSTGFVNFVSGTGVLYVVTAVIAVLGGVPGVTLPAEPWLYLGGVFGAALVVFSMIAVRVIGVLRMALGILAGQLAGALVLDVVLGHPPSPWVAAGVLLTAGAVALASMSRAAQTGTSPGQPVASKHESVRRS</sequence>
<organism evidence="3 4">
    <name type="scientific">Stackebrandtia albiflava</name>
    <dbReference type="NCBI Taxonomy" id="406432"/>
    <lineage>
        <taxon>Bacteria</taxon>
        <taxon>Bacillati</taxon>
        <taxon>Actinomycetota</taxon>
        <taxon>Actinomycetes</taxon>
        <taxon>Glycomycetales</taxon>
        <taxon>Glycomycetaceae</taxon>
        <taxon>Stackebrandtia</taxon>
    </lineage>
</organism>
<evidence type="ECO:0000313" key="3">
    <source>
        <dbReference type="EMBL" id="TWJ16234.1"/>
    </source>
</evidence>
<dbReference type="Proteomes" id="UP000321617">
    <property type="component" value="Unassembled WGS sequence"/>
</dbReference>
<feature type="transmembrane region" description="Helical" evidence="2">
    <location>
        <begin position="85"/>
        <end position="106"/>
    </location>
</feature>
<dbReference type="AlphaFoldDB" id="A0A562VEG9"/>
<protein>
    <submittedName>
        <fullName evidence="3">Transporter family-2 protein</fullName>
    </submittedName>
</protein>
<dbReference type="Pfam" id="PF04657">
    <property type="entry name" value="DMT_YdcZ"/>
    <property type="match status" value="2"/>
</dbReference>
<evidence type="ECO:0000313" key="4">
    <source>
        <dbReference type="Proteomes" id="UP000321617"/>
    </source>
</evidence>
<dbReference type="OrthoDB" id="6463253at2"/>
<evidence type="ECO:0000256" key="1">
    <source>
        <dbReference type="SAM" id="MobiDB-lite"/>
    </source>
</evidence>
<dbReference type="GO" id="GO:0005886">
    <property type="term" value="C:plasma membrane"/>
    <property type="evidence" value="ECO:0007669"/>
    <property type="project" value="TreeGrafter"/>
</dbReference>
<dbReference type="InterPro" id="IPR006750">
    <property type="entry name" value="YdcZ"/>
</dbReference>
<keyword evidence="2" id="KW-1133">Transmembrane helix</keyword>
<feature type="transmembrane region" description="Helical" evidence="2">
    <location>
        <begin position="49"/>
        <end position="73"/>
    </location>
</feature>
<keyword evidence="4" id="KW-1185">Reference proteome</keyword>
<evidence type="ECO:0000256" key="2">
    <source>
        <dbReference type="SAM" id="Phobius"/>
    </source>
</evidence>
<dbReference type="RefSeq" id="WP_147136302.1">
    <property type="nucleotide sequence ID" value="NZ_BAABIJ010000001.1"/>
</dbReference>
<comment type="caution">
    <text evidence="3">The sequence shown here is derived from an EMBL/GenBank/DDBJ whole genome shotgun (WGS) entry which is preliminary data.</text>
</comment>
<gene>
    <name evidence="3" type="ORF">LX16_1961</name>
</gene>
<dbReference type="EMBL" id="VLLL01000005">
    <property type="protein sequence ID" value="TWJ16234.1"/>
    <property type="molecule type" value="Genomic_DNA"/>
</dbReference>